<proteinExistence type="predicted"/>
<accession>A0A644SJP1</accession>
<dbReference type="InterPro" id="IPR019694">
    <property type="entry name" value="Phage_HP1_Orf23"/>
</dbReference>
<evidence type="ECO:0000313" key="1">
    <source>
        <dbReference type="EMBL" id="MPL54910.1"/>
    </source>
</evidence>
<protein>
    <recommendedName>
        <fullName evidence="2">Tail sheath protein subtilisin-like domain-containing protein</fullName>
    </recommendedName>
</protein>
<sequence>MSLPNIDINLGNGQIGTVAENEDRTSVVLCGAAAVGSTFALETAYTVKGMADVANLGIVDSVDNHKLYKFCKEFYEEAGEGTLLWIYAFDKDTLISEYFTADVTTGRVPAQEVLDLANGAIRRIYTVFNPDGSYIPVLEDGLDADVWVTLQKAQLFAENYTAQKYAPVRIAIEGFAFDGNKTTLETLVNKDYNRVSVVIGDTEPRTGSYSNFGAAIGVLAGRMAAFPIHNNIGKVKNGALQPLRMYIVNTLVEQYDVAALHDKSYITFRKHQSKAGYYFSDDPQACSIEDDYHSNSRGDVIDKAFRLTYAVQVEEILDESWINEDGTPDAIWAKDLEGRIESYIMANMGAQLQYRTGDTQLPVKVFIDPNQNVATTSKIKTVIKVKPWGYVRFMETELSYSLQNN</sequence>
<evidence type="ECO:0008006" key="2">
    <source>
        <dbReference type="Google" id="ProtNLM"/>
    </source>
</evidence>
<dbReference type="AlphaFoldDB" id="A0A644SJP1"/>
<dbReference type="Pfam" id="PF10758">
    <property type="entry name" value="DUF2586"/>
    <property type="match status" value="1"/>
</dbReference>
<gene>
    <name evidence="1" type="ORF">SDC9_00376</name>
</gene>
<dbReference type="EMBL" id="VSSQ01000001">
    <property type="protein sequence ID" value="MPL54910.1"/>
    <property type="molecule type" value="Genomic_DNA"/>
</dbReference>
<comment type="caution">
    <text evidence="1">The sequence shown here is derived from an EMBL/GenBank/DDBJ whole genome shotgun (WGS) entry which is preliminary data.</text>
</comment>
<organism evidence="1">
    <name type="scientific">bioreactor metagenome</name>
    <dbReference type="NCBI Taxonomy" id="1076179"/>
    <lineage>
        <taxon>unclassified sequences</taxon>
        <taxon>metagenomes</taxon>
        <taxon>ecological metagenomes</taxon>
    </lineage>
</organism>
<name>A0A644SJP1_9ZZZZ</name>
<reference evidence="1" key="1">
    <citation type="submission" date="2019-08" db="EMBL/GenBank/DDBJ databases">
        <authorList>
            <person name="Kucharzyk K."/>
            <person name="Murdoch R.W."/>
            <person name="Higgins S."/>
            <person name="Loffler F."/>
        </authorList>
    </citation>
    <scope>NUCLEOTIDE SEQUENCE</scope>
</reference>